<gene>
    <name evidence="1" type="ORF">AU467_02200</name>
</gene>
<proteinExistence type="predicted"/>
<dbReference type="AlphaFoldDB" id="A0A117N3Y2"/>
<organism evidence="1 2">
    <name type="scientific">Rhizobium loti</name>
    <name type="common">Mesorhizobium loti</name>
    <dbReference type="NCBI Taxonomy" id="381"/>
    <lineage>
        <taxon>Bacteria</taxon>
        <taxon>Pseudomonadati</taxon>
        <taxon>Pseudomonadota</taxon>
        <taxon>Alphaproteobacteria</taxon>
        <taxon>Hyphomicrobiales</taxon>
        <taxon>Phyllobacteriaceae</taxon>
        <taxon>Mesorhizobium</taxon>
    </lineage>
</organism>
<accession>A0A117N3Y2</accession>
<reference evidence="1 2" key="1">
    <citation type="submission" date="2015-12" db="EMBL/GenBank/DDBJ databases">
        <title>Draft genome sequence of Mesorhizobium sp. UFLA 01-765, a multitolerant efficient symbiont and plant-growth promoting strain isolated from Zn-mining soil using Leucaena leucocephala as a trap plant.</title>
        <authorList>
            <person name="Rangel W.M."/>
            <person name="Thijs S."/>
            <person name="Longatti S.M."/>
            <person name="Moreira F.M."/>
            <person name="Weyens N."/>
            <person name="Vangronsveld J."/>
            <person name="Van Hamme J.D."/>
            <person name="Bottos E.M."/>
            <person name="Rineau F."/>
        </authorList>
    </citation>
    <scope>NUCLEOTIDE SEQUENCE [LARGE SCALE GENOMIC DNA]</scope>
    <source>
        <strain evidence="1 2">UFLA 01-765</strain>
    </source>
</reference>
<evidence type="ECO:0000313" key="2">
    <source>
        <dbReference type="Proteomes" id="UP000053176"/>
    </source>
</evidence>
<name>A0A117N3Y2_RHILI</name>
<dbReference type="Proteomes" id="UP000053176">
    <property type="component" value="Unassembled WGS sequence"/>
</dbReference>
<protein>
    <submittedName>
        <fullName evidence="1">Uncharacterized protein</fullName>
    </submittedName>
</protein>
<dbReference type="EMBL" id="LPWA01000098">
    <property type="protein sequence ID" value="KUM27228.1"/>
    <property type="molecule type" value="Genomic_DNA"/>
</dbReference>
<evidence type="ECO:0000313" key="1">
    <source>
        <dbReference type="EMBL" id="KUM27228.1"/>
    </source>
</evidence>
<comment type="caution">
    <text evidence="1">The sequence shown here is derived from an EMBL/GenBank/DDBJ whole genome shotgun (WGS) entry which is preliminary data.</text>
</comment>
<sequence length="70" mass="7156">MSLRSRSSTGPNRTKIRIAAQREGCQAATAAIGAAANDNAKVIGGICVAEAGFEVPTTSEVAEPHVDAFI</sequence>